<dbReference type="EMBL" id="FMJC01000002">
    <property type="protein sequence ID" value="SCM71572.1"/>
    <property type="molecule type" value="Genomic_DNA"/>
</dbReference>
<name>A0A212L203_9BACT</name>
<proteinExistence type="predicted"/>
<sequence length="148" mass="16464">MKSCKILIGSLLALLVLAGGYFGYMAWAFPAERCEAAKHLAAPKMEGDCYSCHAKSTPRLAQEWYESKHGVTLVRCQTCHGMPDGKGAIPFARKPGVEVCARCHSLSIQRMEAKFGKRDDCVSCHPYHQSPLHGRAYEYRMPSNKTDL</sequence>
<organism evidence="1">
    <name type="scientific">uncultured Desulfovibrio sp</name>
    <dbReference type="NCBI Taxonomy" id="167968"/>
    <lineage>
        <taxon>Bacteria</taxon>
        <taxon>Pseudomonadati</taxon>
        <taxon>Thermodesulfobacteriota</taxon>
        <taxon>Desulfovibrionia</taxon>
        <taxon>Desulfovibrionales</taxon>
        <taxon>Desulfovibrionaceae</taxon>
        <taxon>Desulfovibrio</taxon>
        <taxon>environmental samples</taxon>
    </lineage>
</organism>
<dbReference type="InterPro" id="IPR036280">
    <property type="entry name" value="Multihaem_cyt_sf"/>
</dbReference>
<gene>
    <name evidence="1" type="ORF">KL86DES1_20056</name>
</gene>
<protein>
    <submittedName>
        <fullName evidence="1">Uncharacterized protein</fullName>
    </submittedName>
</protein>
<dbReference type="RefSeq" id="WP_179979805.1">
    <property type="nucleotide sequence ID" value="NZ_LT608333.1"/>
</dbReference>
<accession>A0A212L203</accession>
<evidence type="ECO:0000313" key="1">
    <source>
        <dbReference type="EMBL" id="SCM71572.1"/>
    </source>
</evidence>
<dbReference type="Gene3D" id="3.90.10.10">
    <property type="entry name" value="Cytochrome C3"/>
    <property type="match status" value="1"/>
</dbReference>
<dbReference type="SUPFAM" id="SSF48695">
    <property type="entry name" value="Multiheme cytochromes"/>
    <property type="match status" value="1"/>
</dbReference>
<dbReference type="AlphaFoldDB" id="A0A212L203"/>
<reference evidence="1" key="1">
    <citation type="submission" date="2016-08" db="EMBL/GenBank/DDBJ databases">
        <authorList>
            <person name="Seilhamer J.J."/>
        </authorList>
    </citation>
    <scope>NUCLEOTIDE SEQUENCE</scope>
    <source>
        <strain evidence="1">86-1</strain>
    </source>
</reference>